<dbReference type="PRINTS" id="PR00696">
    <property type="entry name" value="RSOLVASERUVC"/>
</dbReference>
<evidence type="ECO:0000256" key="4">
    <source>
        <dbReference type="ARBA" id="ARBA00022723"/>
    </source>
</evidence>
<evidence type="ECO:0000256" key="13">
    <source>
        <dbReference type="HAMAP-Rule" id="MF_00034"/>
    </source>
</evidence>
<dbReference type="InterPro" id="IPR002176">
    <property type="entry name" value="X-over_junc_endoDNase_RuvC"/>
</dbReference>
<evidence type="ECO:0000256" key="8">
    <source>
        <dbReference type="ARBA" id="ARBA00022842"/>
    </source>
</evidence>
<evidence type="ECO:0000256" key="3">
    <source>
        <dbReference type="ARBA" id="ARBA00022722"/>
    </source>
</evidence>
<keyword evidence="5 13" id="KW-0255">Endonuclease</keyword>
<dbReference type="GO" id="GO:0003677">
    <property type="term" value="F:DNA binding"/>
    <property type="evidence" value="ECO:0007669"/>
    <property type="project" value="UniProtKB-KW"/>
</dbReference>
<accession>A0A3D9UPV7</accession>
<feature type="binding site" evidence="13">
    <location>
        <position position="336"/>
    </location>
    <ligand>
        <name>Mg(2+)</name>
        <dbReference type="ChEBI" id="CHEBI:18420"/>
        <label>2</label>
    </ligand>
</feature>
<keyword evidence="3 13" id="KW-0540">Nuclease</keyword>
<feature type="active site" evidence="13">
    <location>
        <position position="336"/>
    </location>
</feature>
<keyword evidence="4 13" id="KW-0479">Metal-binding</keyword>
<comment type="similarity">
    <text evidence="1 13">Belongs to the RuvC family.</text>
</comment>
<keyword evidence="8 13" id="KW-0460">Magnesium</keyword>
<evidence type="ECO:0000256" key="10">
    <source>
        <dbReference type="ARBA" id="ARBA00023172"/>
    </source>
</evidence>
<evidence type="ECO:0000256" key="9">
    <source>
        <dbReference type="ARBA" id="ARBA00023125"/>
    </source>
</evidence>
<dbReference type="SUPFAM" id="SSF51445">
    <property type="entry name" value="(Trans)glycosidases"/>
    <property type="match status" value="1"/>
</dbReference>
<dbReference type="Gene3D" id="3.20.20.80">
    <property type="entry name" value="Glycosidases"/>
    <property type="match status" value="1"/>
</dbReference>
<sequence length="461" mass="51040">MLRNFAEAHCRAYDLIHEIQPEAKVGFAHHMRVFEPLDRRNPMHHVFTKLSSYLFQDAIADAMLLGRFGKVLGQPDTVEAGRRYFDYLGINYYSRTAVSKLDDGTFPGAPINDLGWEIYPDGLVQCVRELSAKYGGPVWITENGTCDNTDPEAFRCRFLAEQLQAMSTANLPVERYYHWCFVDNWEWNEGDEPHFGIVAMDRDTGDRTVKPSGRLYADIIARRGLTRAAYEEYVAPSSTRCSTARLREPAHPLGLSFLRAEHVCEERRVRVLGVDPGLTRCGIGVVEGGIGQPVRLVAVGVIRTPVADDPAERLLTLQTEIDQWMSDHRPDVVAVERVFAKANIKGIMGTAQASAVPMLAAARDGLPLVMYTPTEVKASVTGNGRAEKAQVISMVTRILRLEVAPKPADAADALALAICHVWRGGAQDRIANAAAAQARPTQSPSTRRAEQPARSVSRYAR</sequence>
<dbReference type="CDD" id="cd16962">
    <property type="entry name" value="RuvC"/>
    <property type="match status" value="1"/>
</dbReference>
<comment type="subcellular location">
    <subcellularLocation>
        <location evidence="13">Cytoplasm</location>
    </subcellularLocation>
</comment>
<dbReference type="FunFam" id="3.30.420.10:FF:000002">
    <property type="entry name" value="Crossover junction endodeoxyribonuclease RuvC"/>
    <property type="match status" value="1"/>
</dbReference>
<comment type="cofactor">
    <cofactor evidence="13">
        <name>Mg(2+)</name>
        <dbReference type="ChEBI" id="CHEBI:18420"/>
    </cofactor>
    <text evidence="13">Binds 2 Mg(2+) ion per subunit.</text>
</comment>
<evidence type="ECO:0000256" key="7">
    <source>
        <dbReference type="ARBA" id="ARBA00022801"/>
    </source>
</evidence>
<evidence type="ECO:0000256" key="6">
    <source>
        <dbReference type="ARBA" id="ARBA00022763"/>
    </source>
</evidence>
<proteinExistence type="inferred from homology"/>
<dbReference type="InterPro" id="IPR001360">
    <property type="entry name" value="Glyco_hydro_1"/>
</dbReference>
<dbReference type="HAMAP" id="MF_00034">
    <property type="entry name" value="RuvC"/>
    <property type="match status" value="1"/>
</dbReference>
<dbReference type="GO" id="GO:0006310">
    <property type="term" value="P:DNA recombination"/>
    <property type="evidence" value="ECO:0007669"/>
    <property type="project" value="UniProtKB-UniRule"/>
</dbReference>
<dbReference type="GO" id="GO:0000287">
    <property type="term" value="F:magnesium ion binding"/>
    <property type="evidence" value="ECO:0007669"/>
    <property type="project" value="UniProtKB-UniRule"/>
</dbReference>
<evidence type="ECO:0000256" key="2">
    <source>
        <dbReference type="ARBA" id="ARBA00022490"/>
    </source>
</evidence>
<evidence type="ECO:0000256" key="15">
    <source>
        <dbReference type="SAM" id="MobiDB-lite"/>
    </source>
</evidence>
<feature type="region of interest" description="Disordered" evidence="15">
    <location>
        <begin position="432"/>
        <end position="461"/>
    </location>
</feature>
<evidence type="ECO:0000313" key="16">
    <source>
        <dbReference type="EMBL" id="REF31306.1"/>
    </source>
</evidence>
<dbReference type="NCBIfam" id="TIGR00228">
    <property type="entry name" value="ruvC"/>
    <property type="match status" value="1"/>
</dbReference>
<dbReference type="InterPro" id="IPR020563">
    <property type="entry name" value="X-over_junc_endoDNase_Mg_BS"/>
</dbReference>
<dbReference type="GO" id="GO:0048476">
    <property type="term" value="C:Holliday junction resolvase complex"/>
    <property type="evidence" value="ECO:0007669"/>
    <property type="project" value="UniProtKB-UniRule"/>
</dbReference>
<keyword evidence="2 13" id="KW-0963">Cytoplasm</keyword>
<dbReference type="RefSeq" id="WP_211308429.1">
    <property type="nucleotide sequence ID" value="NZ_QTUA01000001.1"/>
</dbReference>
<dbReference type="PANTHER" id="PTHR30194">
    <property type="entry name" value="CROSSOVER JUNCTION ENDODEOXYRIBONUCLEASE RUVC"/>
    <property type="match status" value="1"/>
</dbReference>
<keyword evidence="10 13" id="KW-0233">DNA recombination</keyword>
<dbReference type="Gene3D" id="3.30.420.10">
    <property type="entry name" value="Ribonuclease H-like superfamily/Ribonuclease H"/>
    <property type="match status" value="1"/>
</dbReference>
<dbReference type="Pfam" id="PF00232">
    <property type="entry name" value="Glyco_hydro_1"/>
    <property type="match status" value="1"/>
</dbReference>
<feature type="binding site" evidence="13">
    <location>
        <position position="409"/>
    </location>
    <ligand>
        <name>Mg(2+)</name>
        <dbReference type="ChEBI" id="CHEBI:18420"/>
        <label>1</label>
    </ligand>
</feature>
<dbReference type="GO" id="GO:0006281">
    <property type="term" value="P:DNA repair"/>
    <property type="evidence" value="ECO:0007669"/>
    <property type="project" value="UniProtKB-UniRule"/>
</dbReference>
<dbReference type="GO" id="GO:0008821">
    <property type="term" value="F:crossover junction DNA endonuclease activity"/>
    <property type="evidence" value="ECO:0007669"/>
    <property type="project" value="UniProtKB-UniRule"/>
</dbReference>
<keyword evidence="11 13" id="KW-0234">DNA repair</keyword>
<dbReference type="EMBL" id="QTUA01000001">
    <property type="protein sequence ID" value="REF31306.1"/>
    <property type="molecule type" value="Genomic_DNA"/>
</dbReference>
<keyword evidence="17" id="KW-1185">Reference proteome</keyword>
<feature type="binding site" evidence="13">
    <location>
        <position position="275"/>
    </location>
    <ligand>
        <name>Mg(2+)</name>
        <dbReference type="ChEBI" id="CHEBI:18420"/>
        <label>1</label>
    </ligand>
</feature>
<feature type="active site" evidence="13">
    <location>
        <position position="409"/>
    </location>
</feature>
<feature type="active site" evidence="13">
    <location>
        <position position="275"/>
    </location>
</feature>
<dbReference type="GO" id="GO:0005975">
    <property type="term" value="P:carbohydrate metabolic process"/>
    <property type="evidence" value="ECO:0007669"/>
    <property type="project" value="InterPro"/>
</dbReference>
<name>A0A3D9UPV7_9MICO</name>
<dbReference type="InterPro" id="IPR017853">
    <property type="entry name" value="GH"/>
</dbReference>
<dbReference type="PANTHER" id="PTHR30194:SF3">
    <property type="entry name" value="CROSSOVER JUNCTION ENDODEOXYRIBONUCLEASE RUVC"/>
    <property type="match status" value="1"/>
</dbReference>
<gene>
    <name evidence="13" type="primary">ruvC</name>
    <name evidence="16" type="ORF">DFJ65_2362</name>
</gene>
<comment type="subunit">
    <text evidence="13">Homodimer which binds Holliday junction (HJ) DNA. The HJ becomes 2-fold symmetrical on binding to RuvC with unstacked arms; it has a different conformation from HJ DNA in complex with RuvA. In the full resolvosome a probable DNA-RuvA(4)-RuvB(12)-RuvC(2) complex forms which resolves the HJ.</text>
</comment>
<dbReference type="GO" id="GO:0005737">
    <property type="term" value="C:cytoplasm"/>
    <property type="evidence" value="ECO:0007669"/>
    <property type="project" value="UniProtKB-SubCell"/>
</dbReference>
<evidence type="ECO:0000256" key="5">
    <source>
        <dbReference type="ARBA" id="ARBA00022759"/>
    </source>
</evidence>
<dbReference type="SUPFAM" id="SSF53098">
    <property type="entry name" value="Ribonuclease H-like"/>
    <property type="match status" value="1"/>
</dbReference>
<dbReference type="PROSITE" id="PS01321">
    <property type="entry name" value="RUVC"/>
    <property type="match status" value="1"/>
</dbReference>
<comment type="catalytic activity">
    <reaction evidence="12 13">
        <text>Endonucleolytic cleavage at a junction such as a reciprocal single-stranded crossover between two homologous DNA duplexes (Holliday junction).</text>
        <dbReference type="EC" id="3.1.21.10"/>
    </reaction>
</comment>
<evidence type="ECO:0000256" key="1">
    <source>
        <dbReference type="ARBA" id="ARBA00009518"/>
    </source>
</evidence>
<protein>
    <recommendedName>
        <fullName evidence="13 14">Crossover junction endodeoxyribonuclease RuvC</fullName>
        <ecNumber evidence="13 14">3.1.21.10</ecNumber>
    </recommendedName>
    <alternativeName>
        <fullName evidence="13">Holliday junction nuclease RuvC</fullName>
    </alternativeName>
    <alternativeName>
        <fullName evidence="13">Holliday junction resolvase RuvC</fullName>
    </alternativeName>
</protein>
<dbReference type="Pfam" id="PF02075">
    <property type="entry name" value="RuvC"/>
    <property type="match status" value="1"/>
</dbReference>
<dbReference type="Proteomes" id="UP000256253">
    <property type="component" value="Unassembled WGS sequence"/>
</dbReference>
<dbReference type="EC" id="3.1.21.10" evidence="13 14"/>
<evidence type="ECO:0000256" key="14">
    <source>
        <dbReference type="NCBIfam" id="TIGR00228"/>
    </source>
</evidence>
<keyword evidence="7 13" id="KW-0378">Hydrolase</keyword>
<dbReference type="InterPro" id="IPR012337">
    <property type="entry name" value="RNaseH-like_sf"/>
</dbReference>
<reference evidence="16 17" key="1">
    <citation type="submission" date="2018-08" db="EMBL/GenBank/DDBJ databases">
        <title>Sequencing the genomes of 1000 actinobacteria strains.</title>
        <authorList>
            <person name="Klenk H.-P."/>
        </authorList>
    </citation>
    <scope>NUCLEOTIDE SEQUENCE [LARGE SCALE GENOMIC DNA]</scope>
    <source>
        <strain evidence="16 17">DSM 22967</strain>
    </source>
</reference>
<organism evidence="16 17">
    <name type="scientific">Calidifontibacter indicus</name>
    <dbReference type="NCBI Taxonomy" id="419650"/>
    <lineage>
        <taxon>Bacteria</taxon>
        <taxon>Bacillati</taxon>
        <taxon>Actinomycetota</taxon>
        <taxon>Actinomycetes</taxon>
        <taxon>Micrococcales</taxon>
        <taxon>Dermacoccaceae</taxon>
        <taxon>Calidifontibacter</taxon>
    </lineage>
</organism>
<dbReference type="GO" id="GO:0004553">
    <property type="term" value="F:hydrolase activity, hydrolyzing O-glycosyl compounds"/>
    <property type="evidence" value="ECO:0007669"/>
    <property type="project" value="InterPro"/>
</dbReference>
<comment type="function">
    <text evidence="13">The RuvA-RuvB-RuvC complex processes Holliday junction (HJ) DNA during genetic recombination and DNA repair. Endonuclease that resolves HJ intermediates. Cleaves cruciform DNA by making single-stranded nicks across the HJ at symmetrical positions within the homologous arms, yielding a 5'-phosphate and a 3'-hydroxyl group; requires a central core of homology in the junction. The consensus cleavage sequence is 5'-(A/T)TT(C/G)-3'. Cleavage occurs on the 3'-side of the TT dinucleotide at the point of strand exchange. HJ branch migration catalyzed by RuvA-RuvB allows RuvC to scan DNA until it finds its consensus sequence, where it cleaves and resolves the cruciform DNA.</text>
</comment>
<comment type="caution">
    <text evidence="16">The sequence shown here is derived from an EMBL/GenBank/DDBJ whole genome shotgun (WGS) entry which is preliminary data.</text>
</comment>
<dbReference type="AlphaFoldDB" id="A0A3D9UPV7"/>
<evidence type="ECO:0000313" key="17">
    <source>
        <dbReference type="Proteomes" id="UP000256253"/>
    </source>
</evidence>
<evidence type="ECO:0000256" key="12">
    <source>
        <dbReference type="ARBA" id="ARBA00029354"/>
    </source>
</evidence>
<keyword evidence="9 13" id="KW-0238">DNA-binding</keyword>
<evidence type="ECO:0000256" key="11">
    <source>
        <dbReference type="ARBA" id="ARBA00023204"/>
    </source>
</evidence>
<keyword evidence="6 13" id="KW-0227">DNA damage</keyword>
<dbReference type="InterPro" id="IPR036397">
    <property type="entry name" value="RNaseH_sf"/>
</dbReference>